<accession>A0AAV2F954</accession>
<dbReference type="CDD" id="cd00303">
    <property type="entry name" value="retropepsin_like"/>
    <property type="match status" value="1"/>
</dbReference>
<protein>
    <submittedName>
        <fullName evidence="2">Uncharacterized protein</fullName>
    </submittedName>
</protein>
<dbReference type="Gene3D" id="2.40.70.10">
    <property type="entry name" value="Acid Proteases"/>
    <property type="match status" value="1"/>
</dbReference>
<feature type="region of interest" description="Disordered" evidence="1">
    <location>
        <begin position="183"/>
        <end position="212"/>
    </location>
</feature>
<evidence type="ECO:0000256" key="1">
    <source>
        <dbReference type="SAM" id="MobiDB-lite"/>
    </source>
</evidence>
<evidence type="ECO:0000313" key="3">
    <source>
        <dbReference type="Proteomes" id="UP001497516"/>
    </source>
</evidence>
<name>A0AAV2F954_9ROSI</name>
<evidence type="ECO:0000313" key="2">
    <source>
        <dbReference type="EMBL" id="CAL1394502.1"/>
    </source>
</evidence>
<dbReference type="Proteomes" id="UP001497516">
    <property type="component" value="Chromosome 6"/>
</dbReference>
<reference evidence="2 3" key="1">
    <citation type="submission" date="2024-04" db="EMBL/GenBank/DDBJ databases">
        <authorList>
            <person name="Fracassetti M."/>
        </authorList>
    </citation>
    <scope>NUCLEOTIDE SEQUENCE [LARGE SCALE GENOMIC DNA]</scope>
</reference>
<feature type="region of interest" description="Disordered" evidence="1">
    <location>
        <begin position="415"/>
        <end position="437"/>
    </location>
</feature>
<dbReference type="InterPro" id="IPR021109">
    <property type="entry name" value="Peptidase_aspartic_dom_sf"/>
</dbReference>
<sequence>MAAAELANSMIFTRCLIDEKVCLVLVDGGRERNLISSRTVVKLGLQSQLHPAPYNVQLPYEKYPSFVISQVVVDFSIGSYKDRVLCDVVYNLPSHIVLGQSWFHDRQVRLVSRRSKQFRLKHQSKAFILKPLAVEEALDDLKVMQRLQDKYRSSLVARPLSVSSNFVQPLLGAGALCSSMAVQGSEEKESNSDMGEDSIKPNASETIVDTPGVNSTEGIDLIRVEKSTFIQGEYLCSPTPMQGKKESESVRAVGANLDQARDLDTVSEMARTCCAVQLELKGVEDETPNSEISTQNVKQNETKKVESVEAIGHESIKTETLGMLLMFQGSSGSLQFGAEIAESKMPKVEWASPESGKLLPDSGNSNGADGGKIVLCNWDLIERNRTLITVVIDSWKPGEAKGGNEFEQYGAEMKYPNSTKSSETSGSPESAKCLSDSGKRPTAILDVFEHTDCVGKVRWSPTNLMKLKSWRKEDNLWAGEEFEVQIFLPKSVFGQSTFDPIWDQFCEGFDKKNDQALRAKLFEEGEPDMILNGQLYTFLLLDKEAIEVGKKKGRIWLSQNPCSGYIIWRHGSLNWLIGNSMLRVCFADNVTIFPMVCFMGPEDVIKVVFQVLKVATLKLENCQKMTKAENCSVKPTLELNSRSMDGIQVKRLPQHKTRYVCEQREGIG</sequence>
<dbReference type="PANTHER" id="PTHR35046:SF9">
    <property type="entry name" value="RNA-DIRECTED DNA POLYMERASE"/>
    <property type="match status" value="1"/>
</dbReference>
<organism evidence="2 3">
    <name type="scientific">Linum trigynum</name>
    <dbReference type="NCBI Taxonomy" id="586398"/>
    <lineage>
        <taxon>Eukaryota</taxon>
        <taxon>Viridiplantae</taxon>
        <taxon>Streptophyta</taxon>
        <taxon>Embryophyta</taxon>
        <taxon>Tracheophyta</taxon>
        <taxon>Spermatophyta</taxon>
        <taxon>Magnoliopsida</taxon>
        <taxon>eudicotyledons</taxon>
        <taxon>Gunneridae</taxon>
        <taxon>Pentapetalae</taxon>
        <taxon>rosids</taxon>
        <taxon>fabids</taxon>
        <taxon>Malpighiales</taxon>
        <taxon>Linaceae</taxon>
        <taxon>Linum</taxon>
    </lineage>
</organism>
<feature type="compositionally biased region" description="Polar residues" evidence="1">
    <location>
        <begin position="201"/>
        <end position="212"/>
    </location>
</feature>
<gene>
    <name evidence="2" type="ORF">LTRI10_LOCUS35001</name>
</gene>
<feature type="compositionally biased region" description="Polar residues" evidence="1">
    <location>
        <begin position="416"/>
        <end position="428"/>
    </location>
</feature>
<dbReference type="EMBL" id="OZ034819">
    <property type="protein sequence ID" value="CAL1394502.1"/>
    <property type="molecule type" value="Genomic_DNA"/>
</dbReference>
<proteinExistence type="predicted"/>
<dbReference type="PANTHER" id="PTHR35046">
    <property type="entry name" value="ZINC KNUCKLE (CCHC-TYPE) FAMILY PROTEIN"/>
    <property type="match status" value="1"/>
</dbReference>
<keyword evidence="3" id="KW-1185">Reference proteome</keyword>
<dbReference type="AlphaFoldDB" id="A0AAV2F954"/>